<comment type="catalytic activity">
    <reaction evidence="12">
        <text>D-ribose + ATP = D-ribose 5-phosphate + ADP + H(+)</text>
        <dbReference type="Rhea" id="RHEA:13697"/>
        <dbReference type="ChEBI" id="CHEBI:15378"/>
        <dbReference type="ChEBI" id="CHEBI:30616"/>
        <dbReference type="ChEBI" id="CHEBI:47013"/>
        <dbReference type="ChEBI" id="CHEBI:78346"/>
        <dbReference type="ChEBI" id="CHEBI:456216"/>
        <dbReference type="EC" id="2.7.1.15"/>
    </reaction>
</comment>
<dbReference type="GO" id="GO:0005829">
    <property type="term" value="C:cytosol"/>
    <property type="evidence" value="ECO:0007669"/>
    <property type="project" value="TreeGrafter"/>
</dbReference>
<dbReference type="PRINTS" id="PR00990">
    <property type="entry name" value="RIBOKINASE"/>
</dbReference>
<dbReference type="PANTHER" id="PTHR10584">
    <property type="entry name" value="SUGAR KINASE"/>
    <property type="match status" value="1"/>
</dbReference>
<feature type="binding site" evidence="12">
    <location>
        <position position="237"/>
    </location>
    <ligand>
        <name>K(+)</name>
        <dbReference type="ChEBI" id="CHEBI:29103"/>
    </ligand>
</feature>
<evidence type="ECO:0000256" key="4">
    <source>
        <dbReference type="ARBA" id="ARBA00022679"/>
    </source>
</evidence>
<accession>A0A248TMN0</accession>
<dbReference type="AlphaFoldDB" id="A0A248TMN0"/>
<evidence type="ECO:0000256" key="11">
    <source>
        <dbReference type="ARBA" id="ARBA00023277"/>
    </source>
</evidence>
<evidence type="ECO:0000256" key="8">
    <source>
        <dbReference type="ARBA" id="ARBA00022840"/>
    </source>
</evidence>
<dbReference type="EMBL" id="CP022983">
    <property type="protein sequence ID" value="ASV69369.1"/>
    <property type="molecule type" value="Genomic_DNA"/>
</dbReference>
<comment type="subunit">
    <text evidence="12">Homodimer.</text>
</comment>
<evidence type="ECO:0000313" key="15">
    <source>
        <dbReference type="Proteomes" id="UP000215137"/>
    </source>
</evidence>
<dbReference type="SUPFAM" id="SSF53613">
    <property type="entry name" value="Ribokinase-like"/>
    <property type="match status" value="1"/>
</dbReference>
<dbReference type="GO" id="GO:0005524">
    <property type="term" value="F:ATP binding"/>
    <property type="evidence" value="ECO:0007669"/>
    <property type="project" value="UniProtKB-UniRule"/>
</dbReference>
<keyword evidence="8 12" id="KW-0067">ATP-binding</keyword>
<evidence type="ECO:0000256" key="2">
    <source>
        <dbReference type="ARBA" id="ARBA00012035"/>
    </source>
</evidence>
<feature type="domain" description="Carbohydrate kinase PfkB" evidence="13">
    <location>
        <begin position="2"/>
        <end position="283"/>
    </location>
</feature>
<keyword evidence="4 12" id="KW-0808">Transferase</keyword>
<comment type="similarity">
    <text evidence="1">Belongs to the carbohydrate kinase pfkB family.</text>
</comment>
<evidence type="ECO:0000256" key="12">
    <source>
        <dbReference type="HAMAP-Rule" id="MF_01987"/>
    </source>
</evidence>
<keyword evidence="6 12" id="KW-0547">Nucleotide-binding</keyword>
<comment type="caution">
    <text evidence="12">Lacks conserved residue(s) required for the propagation of feature annotation.</text>
</comment>
<evidence type="ECO:0000256" key="10">
    <source>
        <dbReference type="ARBA" id="ARBA00022958"/>
    </source>
</evidence>
<dbReference type="GO" id="GO:0019303">
    <property type="term" value="P:D-ribose catabolic process"/>
    <property type="evidence" value="ECO:0007669"/>
    <property type="project" value="UniProtKB-UniRule"/>
</dbReference>
<evidence type="ECO:0000256" key="7">
    <source>
        <dbReference type="ARBA" id="ARBA00022777"/>
    </source>
</evidence>
<feature type="binding site" evidence="12">
    <location>
        <position position="181"/>
    </location>
    <ligand>
        <name>ATP</name>
        <dbReference type="ChEBI" id="CHEBI:30616"/>
    </ligand>
</feature>
<dbReference type="PROSITE" id="PS00584">
    <property type="entry name" value="PFKB_KINASES_2"/>
    <property type="match status" value="1"/>
</dbReference>
<dbReference type="KEGG" id="bko:CKF48_19855"/>
<proteinExistence type="inferred from homology"/>
<dbReference type="CDD" id="cd01174">
    <property type="entry name" value="ribokinase"/>
    <property type="match status" value="1"/>
</dbReference>
<dbReference type="InterPro" id="IPR002173">
    <property type="entry name" value="Carboh/pur_kinase_PfkB_CS"/>
</dbReference>
<comment type="cofactor">
    <cofactor evidence="12">
        <name>Mg(2+)</name>
        <dbReference type="ChEBI" id="CHEBI:18420"/>
    </cofactor>
    <text evidence="12">Requires a divalent cation, most likely magnesium in vivo, as an electrophilic catalyst to aid phosphoryl group transfer. It is the chelate of the metal and the nucleotide that is the actual substrate.</text>
</comment>
<dbReference type="GO" id="GO:0046872">
    <property type="term" value="F:metal ion binding"/>
    <property type="evidence" value="ECO:0007669"/>
    <property type="project" value="UniProtKB-KW"/>
</dbReference>
<evidence type="ECO:0000256" key="5">
    <source>
        <dbReference type="ARBA" id="ARBA00022723"/>
    </source>
</evidence>
<keyword evidence="10 12" id="KW-0630">Potassium</keyword>
<dbReference type="Gene3D" id="3.40.1190.20">
    <property type="match status" value="1"/>
</dbReference>
<keyword evidence="7 12" id="KW-0418">Kinase</keyword>
<evidence type="ECO:0000259" key="13">
    <source>
        <dbReference type="Pfam" id="PF00294"/>
    </source>
</evidence>
<feature type="binding site" evidence="12">
    <location>
        <position position="241"/>
    </location>
    <ligand>
        <name>substrate</name>
    </ligand>
</feature>
<feature type="binding site" evidence="12">
    <location>
        <position position="274"/>
    </location>
    <ligand>
        <name>K(+)</name>
        <dbReference type="ChEBI" id="CHEBI:29103"/>
    </ligand>
</feature>
<dbReference type="RefSeq" id="WP_095372932.1">
    <property type="nucleotide sequence ID" value="NZ_CANMJM010000003.1"/>
</dbReference>
<keyword evidence="5 12" id="KW-0479">Metal-binding</keyword>
<comment type="function">
    <text evidence="12">Catalyzes the phosphorylation of ribose at O-5 in a reaction requiring ATP and magnesium. The resulting D-ribose-5-phosphate can then be used either for sythesis of nucleotides, histidine, and tryptophan, or as a component of the pentose phosphate pathway.</text>
</comment>
<keyword evidence="12" id="KW-0963">Cytoplasm</keyword>
<comment type="subcellular location">
    <subcellularLocation>
        <location evidence="12">Cytoplasm</location>
    </subcellularLocation>
</comment>
<feature type="binding site" evidence="12">
    <location>
        <begin position="37"/>
        <end position="41"/>
    </location>
    <ligand>
        <name>substrate</name>
    </ligand>
</feature>
<dbReference type="GO" id="GO:0004747">
    <property type="term" value="F:ribokinase activity"/>
    <property type="evidence" value="ECO:0007669"/>
    <property type="project" value="UniProtKB-UniRule"/>
</dbReference>
<keyword evidence="15" id="KW-1185">Reference proteome</keyword>
<feature type="binding site" evidence="12">
    <location>
        <position position="271"/>
    </location>
    <ligand>
        <name>K(+)</name>
        <dbReference type="ChEBI" id="CHEBI:29103"/>
    </ligand>
</feature>
<dbReference type="Proteomes" id="UP000215137">
    <property type="component" value="Chromosome"/>
</dbReference>
<keyword evidence="9 12" id="KW-0460">Magnesium</keyword>
<evidence type="ECO:0000313" key="14">
    <source>
        <dbReference type="EMBL" id="ASV69369.1"/>
    </source>
</evidence>
<gene>
    <name evidence="12 14" type="primary">rbsK</name>
    <name evidence="14" type="ORF">CKF48_19855</name>
</gene>
<sequence>MITVIGSINMDLVTVTSIDPSMGETVMGESFFTVPGGKGANQAVAAAKLGANVKMIGKVGDDPFGQEYMNYFNDMHINTESIQIEKSVRTGTASITVYNHDNKIIVVPGANHLMTSDVIEAYRDDILASEWVLLQLEIPLSAVEKVLEIAAEGNVGVILNPAPFHHIPSHWFELVTYLTPNEYEAKQLFEAYANDTEATELLKKKLVITKGNEGAAFFKNGELMTIPAVKVKAVDTTGAGDTFNGALAVALDDGLTIEQAITFAIKAAGLSVTKMGAQVGMPTKAEIEKMEVNHHEETRNAE</sequence>
<reference evidence="14 15" key="1">
    <citation type="submission" date="2017-08" db="EMBL/GenBank/DDBJ databases">
        <title>Complete Genome Sequence of Bacillus kochii Oregon-R-modENCODE STRAIN BDGP4, isolated from Drosophila melanogaster gut.</title>
        <authorList>
            <person name="Wan K.H."/>
            <person name="Yu C."/>
            <person name="Park S."/>
            <person name="Hammonds A.S."/>
            <person name="Booth B.W."/>
            <person name="Celniker S.E."/>
        </authorList>
    </citation>
    <scope>NUCLEOTIDE SEQUENCE [LARGE SCALE GENOMIC DNA]</scope>
    <source>
        <strain evidence="14 15">BDGP4</strain>
    </source>
</reference>
<dbReference type="HAMAP" id="MF_01987">
    <property type="entry name" value="Ribokinase"/>
    <property type="match status" value="1"/>
</dbReference>
<feature type="binding site" evidence="12">
    <location>
        <position position="235"/>
    </location>
    <ligand>
        <name>K(+)</name>
        <dbReference type="ChEBI" id="CHEBI:29103"/>
    </ligand>
</feature>
<evidence type="ECO:0000256" key="9">
    <source>
        <dbReference type="ARBA" id="ARBA00022842"/>
    </source>
</evidence>
<organism evidence="14 15">
    <name type="scientific">Cytobacillus kochii</name>
    <dbReference type="NCBI Taxonomy" id="859143"/>
    <lineage>
        <taxon>Bacteria</taxon>
        <taxon>Bacillati</taxon>
        <taxon>Bacillota</taxon>
        <taxon>Bacilli</taxon>
        <taxon>Bacillales</taxon>
        <taxon>Bacillaceae</taxon>
        <taxon>Cytobacillus</taxon>
    </lineage>
</organism>
<feature type="binding site" evidence="12">
    <location>
        <begin position="209"/>
        <end position="214"/>
    </location>
    <ligand>
        <name>ATP</name>
        <dbReference type="ChEBI" id="CHEBI:30616"/>
    </ligand>
</feature>
<dbReference type="OrthoDB" id="9775849at2"/>
<dbReference type="EC" id="2.7.1.15" evidence="2 12"/>
<dbReference type="PANTHER" id="PTHR10584:SF166">
    <property type="entry name" value="RIBOKINASE"/>
    <property type="match status" value="1"/>
</dbReference>
<comment type="pathway">
    <text evidence="12">Carbohydrate metabolism; D-ribose degradation; D-ribose 5-phosphate from beta-D-ribopyranose: step 2/2.</text>
</comment>
<comment type="similarity">
    <text evidence="12">Belongs to the carbohydrate kinase PfkB family. Ribokinase subfamily.</text>
</comment>
<dbReference type="InterPro" id="IPR011877">
    <property type="entry name" value="Ribokinase"/>
</dbReference>
<feature type="binding site" evidence="12">
    <location>
        <position position="276"/>
    </location>
    <ligand>
        <name>K(+)</name>
        <dbReference type="ChEBI" id="CHEBI:29103"/>
    </ligand>
</feature>
<feature type="active site" description="Proton acceptor" evidence="12">
    <location>
        <position position="241"/>
    </location>
</feature>
<feature type="binding site" evidence="12">
    <location>
        <position position="137"/>
    </location>
    <ligand>
        <name>substrate</name>
    </ligand>
</feature>
<dbReference type="NCBIfam" id="TIGR02152">
    <property type="entry name" value="D_ribokin_bact"/>
    <property type="match status" value="1"/>
</dbReference>
<dbReference type="InterPro" id="IPR002139">
    <property type="entry name" value="Ribo/fructo_kinase"/>
</dbReference>
<evidence type="ECO:0000256" key="6">
    <source>
        <dbReference type="ARBA" id="ARBA00022741"/>
    </source>
</evidence>
<feature type="binding site" evidence="12">
    <location>
        <begin position="240"/>
        <end position="241"/>
    </location>
    <ligand>
        <name>ATP</name>
        <dbReference type="ChEBI" id="CHEBI:30616"/>
    </ligand>
</feature>
<keyword evidence="11 12" id="KW-0119">Carbohydrate metabolism</keyword>
<dbReference type="InterPro" id="IPR011611">
    <property type="entry name" value="PfkB_dom"/>
</dbReference>
<protein>
    <recommendedName>
        <fullName evidence="3 12">Ribokinase</fullName>
        <shortName evidence="12">RK</shortName>
        <ecNumber evidence="2 12">2.7.1.15</ecNumber>
    </recommendedName>
</protein>
<dbReference type="UniPathway" id="UPA00916">
    <property type="reaction ID" value="UER00889"/>
</dbReference>
<name>A0A248TMN0_9BACI</name>
<evidence type="ECO:0000256" key="1">
    <source>
        <dbReference type="ARBA" id="ARBA00005380"/>
    </source>
</evidence>
<comment type="activity regulation">
    <text evidence="12">Activated by a monovalent cation that binds near, but not in, the active site. The most likely occupant of the site in vivo is potassium. Ion binding induces a conformational change that may alter substrate affinity.</text>
</comment>
<dbReference type="Pfam" id="PF00294">
    <property type="entry name" value="PfkB"/>
    <property type="match status" value="1"/>
</dbReference>
<feature type="binding site" evidence="12">
    <location>
        <begin position="9"/>
        <end position="11"/>
    </location>
    <ligand>
        <name>substrate</name>
    </ligand>
</feature>
<dbReference type="InterPro" id="IPR029056">
    <property type="entry name" value="Ribokinase-like"/>
</dbReference>
<evidence type="ECO:0000256" key="3">
    <source>
        <dbReference type="ARBA" id="ARBA00016943"/>
    </source>
</evidence>